<dbReference type="Gene3D" id="1.20.120.450">
    <property type="entry name" value="dinb family like domain"/>
    <property type="match status" value="1"/>
</dbReference>
<evidence type="ECO:0000259" key="1">
    <source>
        <dbReference type="Pfam" id="PF12867"/>
    </source>
</evidence>
<protein>
    <submittedName>
        <fullName evidence="2">DinB family protein</fullName>
    </submittedName>
</protein>
<gene>
    <name evidence="2" type="ORF">MUN86_23260</name>
</gene>
<reference evidence="2" key="1">
    <citation type="submission" date="2022-04" db="EMBL/GenBank/DDBJ databases">
        <title>Hymenobacter sp. isolated from the air.</title>
        <authorList>
            <person name="Won M."/>
            <person name="Lee C.-M."/>
            <person name="Woen H.-Y."/>
            <person name="Kwon S.-W."/>
        </authorList>
    </citation>
    <scope>NUCLEOTIDE SEQUENCE</scope>
    <source>
        <strain evidence="2">5420S-77</strain>
        <plasmid evidence="2">unnamed1</plasmid>
    </source>
</reference>
<name>A0ABY4GCM3_9BACT</name>
<dbReference type="RefSeq" id="WP_245126059.1">
    <property type="nucleotide sequence ID" value="NZ_CP095062.1"/>
</dbReference>
<feature type="domain" description="DinB-like" evidence="1">
    <location>
        <begin position="21"/>
        <end position="173"/>
    </location>
</feature>
<organism evidence="2 3">
    <name type="scientific">Hymenobacter volaticus</name>
    <dbReference type="NCBI Taxonomy" id="2932254"/>
    <lineage>
        <taxon>Bacteria</taxon>
        <taxon>Pseudomonadati</taxon>
        <taxon>Bacteroidota</taxon>
        <taxon>Cytophagia</taxon>
        <taxon>Cytophagales</taxon>
        <taxon>Hymenobacteraceae</taxon>
        <taxon>Hymenobacter</taxon>
    </lineage>
</organism>
<dbReference type="SUPFAM" id="SSF109854">
    <property type="entry name" value="DinB/YfiT-like putative metalloenzymes"/>
    <property type="match status" value="1"/>
</dbReference>
<dbReference type="Proteomes" id="UP000830401">
    <property type="component" value="Plasmid unnamed1"/>
</dbReference>
<geneLocation type="plasmid" evidence="2 3">
    <name>unnamed1</name>
</geneLocation>
<sequence>MTTNAFLAQLTETTRQLISTVQTELEPLELSQLNQQPAPNAWSVLECLEHLNRYSRYYNPRLAQALTHASTATQTEVGYSWLGRKFVAMMAPSNNKKAKTLKRMNPIGSCLGREVLLEFQQHQQHVLELLAQAQHANLNHKVVPVEFFPLLKMRLGEALEFVLVHEQRHMQQALRVKASLLAVEASKKSIPTSPVQINQTAIAVN</sequence>
<accession>A0ABY4GCM3</accession>
<proteinExistence type="predicted"/>
<evidence type="ECO:0000313" key="3">
    <source>
        <dbReference type="Proteomes" id="UP000830401"/>
    </source>
</evidence>
<dbReference type="InterPro" id="IPR024775">
    <property type="entry name" value="DinB-like"/>
</dbReference>
<dbReference type="InterPro" id="IPR034660">
    <property type="entry name" value="DinB/YfiT-like"/>
</dbReference>
<keyword evidence="3" id="KW-1185">Reference proteome</keyword>
<evidence type="ECO:0000313" key="2">
    <source>
        <dbReference type="EMBL" id="UOQ68648.1"/>
    </source>
</evidence>
<dbReference type="Pfam" id="PF12867">
    <property type="entry name" value="DinB_2"/>
    <property type="match status" value="1"/>
</dbReference>
<dbReference type="EMBL" id="CP095062">
    <property type="protein sequence ID" value="UOQ68648.1"/>
    <property type="molecule type" value="Genomic_DNA"/>
</dbReference>
<keyword evidence="2" id="KW-0614">Plasmid</keyword>